<dbReference type="Pfam" id="PF01494">
    <property type="entry name" value="FAD_binding_3"/>
    <property type="match status" value="1"/>
</dbReference>
<evidence type="ECO:0000256" key="5">
    <source>
        <dbReference type="ARBA" id="ARBA00022827"/>
    </source>
</evidence>
<keyword evidence="6" id="KW-0560">Oxidoreductase</keyword>
<evidence type="ECO:0000256" key="3">
    <source>
        <dbReference type="ARBA" id="ARBA00005349"/>
    </source>
</evidence>
<evidence type="ECO:0000256" key="6">
    <source>
        <dbReference type="ARBA" id="ARBA00023002"/>
    </source>
</evidence>
<dbReference type="InterPro" id="IPR002938">
    <property type="entry name" value="FAD-bd"/>
</dbReference>
<keyword evidence="10" id="KW-1185">Reference proteome</keyword>
<gene>
    <name evidence="9" type="ORF">ABXR19_01865</name>
</gene>
<dbReference type="PRINTS" id="PR00420">
    <property type="entry name" value="RNGMNOXGNASE"/>
</dbReference>
<evidence type="ECO:0000256" key="1">
    <source>
        <dbReference type="ARBA" id="ARBA00001974"/>
    </source>
</evidence>
<proteinExistence type="inferred from homology"/>
<dbReference type="NCBIfam" id="NF005788">
    <property type="entry name" value="PRK07608.1-3"/>
    <property type="match status" value="1"/>
</dbReference>
<protein>
    <submittedName>
        <fullName evidence="9">UbiH/UbiF family hydroxylase</fullName>
    </submittedName>
</protein>
<comment type="similarity">
    <text evidence="3">Belongs to the UbiH/COQ6 family.</text>
</comment>
<keyword evidence="5" id="KW-0274">FAD</keyword>
<evidence type="ECO:0000313" key="9">
    <source>
        <dbReference type="EMBL" id="MET7012917.1"/>
    </source>
</evidence>
<evidence type="ECO:0000256" key="2">
    <source>
        <dbReference type="ARBA" id="ARBA00004749"/>
    </source>
</evidence>
<evidence type="ECO:0000259" key="8">
    <source>
        <dbReference type="Pfam" id="PF01494"/>
    </source>
</evidence>
<dbReference type="PANTHER" id="PTHR43876:SF7">
    <property type="entry name" value="UBIQUINONE BIOSYNTHESIS MONOOXYGENASE COQ6, MITOCHONDRIAL"/>
    <property type="match status" value="1"/>
</dbReference>
<feature type="domain" description="FAD-binding" evidence="8">
    <location>
        <begin position="8"/>
        <end position="337"/>
    </location>
</feature>
<comment type="cofactor">
    <cofactor evidence="1">
        <name>FAD</name>
        <dbReference type="ChEBI" id="CHEBI:57692"/>
    </cofactor>
</comment>
<dbReference type="NCBIfam" id="TIGR01988">
    <property type="entry name" value="Ubi-OHases"/>
    <property type="match status" value="1"/>
</dbReference>
<dbReference type="Proteomes" id="UP001549691">
    <property type="component" value="Unassembled WGS sequence"/>
</dbReference>
<keyword evidence="7" id="KW-0503">Monooxygenase</keyword>
<organism evidence="9 10">
    <name type="scientific">Uliginosibacterium flavum</name>
    <dbReference type="NCBI Taxonomy" id="1396831"/>
    <lineage>
        <taxon>Bacteria</taxon>
        <taxon>Pseudomonadati</taxon>
        <taxon>Pseudomonadota</taxon>
        <taxon>Betaproteobacteria</taxon>
        <taxon>Rhodocyclales</taxon>
        <taxon>Zoogloeaceae</taxon>
        <taxon>Uliginosibacterium</taxon>
    </lineage>
</organism>
<dbReference type="InterPro" id="IPR051205">
    <property type="entry name" value="UbiH/COQ6_monooxygenase"/>
</dbReference>
<dbReference type="PANTHER" id="PTHR43876">
    <property type="entry name" value="UBIQUINONE BIOSYNTHESIS MONOOXYGENASE COQ6, MITOCHONDRIAL"/>
    <property type="match status" value="1"/>
</dbReference>
<accession>A0ABV2TG63</accession>
<dbReference type="RefSeq" id="WP_354599382.1">
    <property type="nucleotide sequence ID" value="NZ_JBEWZI010000002.1"/>
</dbReference>
<comment type="pathway">
    <text evidence="2">Cofactor biosynthesis; ubiquinone biosynthesis.</text>
</comment>
<comment type="caution">
    <text evidence="9">The sequence shown here is derived from an EMBL/GenBank/DDBJ whole genome shotgun (WGS) entry which is preliminary data.</text>
</comment>
<dbReference type="InterPro" id="IPR010971">
    <property type="entry name" value="UbiH/COQ6"/>
</dbReference>
<dbReference type="Gene3D" id="3.50.50.60">
    <property type="entry name" value="FAD/NAD(P)-binding domain"/>
    <property type="match status" value="2"/>
</dbReference>
<evidence type="ECO:0000313" key="10">
    <source>
        <dbReference type="Proteomes" id="UP001549691"/>
    </source>
</evidence>
<dbReference type="SUPFAM" id="SSF51905">
    <property type="entry name" value="FAD/NAD(P)-binding domain"/>
    <property type="match status" value="1"/>
</dbReference>
<evidence type="ECO:0000256" key="4">
    <source>
        <dbReference type="ARBA" id="ARBA00022630"/>
    </source>
</evidence>
<sequence>MSSSTHFDILIVGAGLAGSSLACALRGSRFRVGLVERQPPSLVEGWDARIYAISPANVEFLQRCGAWEHLPRERILPVEKMDVRGDAGGKLAFSAYECGLQALAWIVESSRMADELWQTVRRQPNISVLCPASPVEMAVDSASATVMLEDGRRITASLVVAADGVNSWVRSQAGIATEMRPYGELGVVANFKCEKPHFGTAFQWFRPDGVLAYLPLPGNQISIVWSTPELHAQELLALAPEAFCARVAEAGGQQLGTLKLMTAPAGFSLRWMKAETLVAPRLALIGDAAHAVHPLSGHGINLGFQDAQALADVLLALPEFRDCGDVTALQRYARARAEETLLVRGTTDALQRLFKADVAPLNFLRNAGMSLVGAISPLRSVMARYAAGLF</sequence>
<name>A0ABV2TG63_9RHOO</name>
<reference evidence="9 10" key="1">
    <citation type="submission" date="2024-07" db="EMBL/GenBank/DDBJ databases">
        <title>Uliginosibacterium flavum JJ3220;KACC:17644.</title>
        <authorList>
            <person name="Kim M.K."/>
        </authorList>
    </citation>
    <scope>NUCLEOTIDE SEQUENCE [LARGE SCALE GENOMIC DNA]</scope>
    <source>
        <strain evidence="9 10">KACC:17644</strain>
    </source>
</reference>
<dbReference type="EMBL" id="JBEWZI010000002">
    <property type="protein sequence ID" value="MET7012917.1"/>
    <property type="molecule type" value="Genomic_DNA"/>
</dbReference>
<evidence type="ECO:0000256" key="7">
    <source>
        <dbReference type="ARBA" id="ARBA00023033"/>
    </source>
</evidence>
<keyword evidence="4" id="KW-0285">Flavoprotein</keyword>
<dbReference type="InterPro" id="IPR036188">
    <property type="entry name" value="FAD/NAD-bd_sf"/>
</dbReference>